<keyword evidence="2" id="KW-1185">Reference proteome</keyword>
<reference evidence="1 2" key="1">
    <citation type="submission" date="2023-12" db="EMBL/GenBank/DDBJ databases">
        <title>Gut-associated functions are favored during microbiome assembly across C. elegans life.</title>
        <authorList>
            <person name="Zimmermann J."/>
        </authorList>
    </citation>
    <scope>NUCLEOTIDE SEQUENCE [LARGE SCALE GENOMIC DNA]</scope>
    <source>
        <strain evidence="1 2">JUb134</strain>
    </source>
</reference>
<dbReference type="EMBL" id="JBBGZA010000001">
    <property type="protein sequence ID" value="MEJ5094699.1"/>
    <property type="molecule type" value="Genomic_DNA"/>
</dbReference>
<evidence type="ECO:0000313" key="1">
    <source>
        <dbReference type="EMBL" id="MEJ5094699.1"/>
    </source>
</evidence>
<protein>
    <submittedName>
        <fullName evidence="1">Uncharacterized protein</fullName>
    </submittedName>
</protein>
<dbReference type="RefSeq" id="WP_132883571.1">
    <property type="nucleotide sequence ID" value="NZ_JBBGZA010000001.1"/>
</dbReference>
<organism evidence="1 2">
    <name type="scientific">Sphingomonas molluscorum</name>
    <dbReference type="NCBI Taxonomy" id="418184"/>
    <lineage>
        <taxon>Bacteria</taxon>
        <taxon>Pseudomonadati</taxon>
        <taxon>Pseudomonadota</taxon>
        <taxon>Alphaproteobacteria</taxon>
        <taxon>Sphingomonadales</taxon>
        <taxon>Sphingomonadaceae</taxon>
        <taxon>Sphingomonas</taxon>
    </lineage>
</organism>
<gene>
    <name evidence="1" type="ORF">WH159_09125</name>
</gene>
<proteinExistence type="predicted"/>
<evidence type="ECO:0000313" key="2">
    <source>
        <dbReference type="Proteomes" id="UP001380365"/>
    </source>
</evidence>
<name>A0ABU8Q4P0_9SPHN</name>
<comment type="caution">
    <text evidence="1">The sequence shown here is derived from an EMBL/GenBank/DDBJ whole genome shotgun (WGS) entry which is preliminary data.</text>
</comment>
<dbReference type="Proteomes" id="UP001380365">
    <property type="component" value="Unassembled WGS sequence"/>
</dbReference>
<accession>A0ABU8Q4P0</accession>
<sequence>MGASKPVVINADTPLSASNPHTWLILNGDPADMAAAPRCMTGTLRPLHRERANSAAEFAAAKLLIDVDAADQPWRSNAYRHEVILPRDADNRFTCPKVLFTDIDAAYVAGAKALLTYVTLTWTPARLHRAWRLAHTLTTELVDEFSVPALVVQHVPGLVANTATPHCHILLGVRTLTGIGWGGHVAALNGDRVWPMVRARFDALLASL</sequence>